<dbReference type="Gene3D" id="1.10.287.470">
    <property type="entry name" value="Helix hairpin bin"/>
    <property type="match status" value="1"/>
</dbReference>
<dbReference type="Pfam" id="PF25990">
    <property type="entry name" value="Beta-barrel_YknX"/>
    <property type="match status" value="1"/>
</dbReference>
<keyword evidence="9" id="KW-1185">Reference proteome</keyword>
<evidence type="ECO:0000259" key="6">
    <source>
        <dbReference type="Pfam" id="PF25917"/>
    </source>
</evidence>
<dbReference type="RefSeq" id="WP_379796573.1">
    <property type="nucleotide sequence ID" value="NZ_JBHSFY010000004.1"/>
</dbReference>
<dbReference type="EMBL" id="JBHSFY010000004">
    <property type="protein sequence ID" value="MFC4476936.1"/>
    <property type="molecule type" value="Genomic_DNA"/>
</dbReference>
<dbReference type="Gene3D" id="2.40.30.170">
    <property type="match status" value="1"/>
</dbReference>
<evidence type="ECO:0000313" key="8">
    <source>
        <dbReference type="EMBL" id="MFC4476936.1"/>
    </source>
</evidence>
<evidence type="ECO:0000256" key="2">
    <source>
        <dbReference type="ARBA" id="ARBA00022692"/>
    </source>
</evidence>
<comment type="caution">
    <text evidence="8">The sequence shown here is derived from an EMBL/GenBank/DDBJ whole genome shotgun (WGS) entry which is preliminary data.</text>
</comment>
<name>A0ABV8ZAY4_9FLAO</name>
<dbReference type="Gene3D" id="2.40.50.100">
    <property type="match status" value="1"/>
</dbReference>
<feature type="domain" description="Multidrug resistance protein MdtA-like barrel-sandwich hybrid" evidence="6">
    <location>
        <begin position="61"/>
        <end position="256"/>
    </location>
</feature>
<evidence type="ECO:0000313" key="9">
    <source>
        <dbReference type="Proteomes" id="UP001596003"/>
    </source>
</evidence>
<proteinExistence type="predicted"/>
<feature type="domain" description="YknX-like beta-barrel" evidence="7">
    <location>
        <begin position="262"/>
        <end position="352"/>
    </location>
</feature>
<evidence type="ECO:0000256" key="1">
    <source>
        <dbReference type="ARBA" id="ARBA00004167"/>
    </source>
</evidence>
<organism evidence="8 9">
    <name type="scientific">Flavobacterium chungangensis</name>
    <dbReference type="NCBI Taxonomy" id="2708132"/>
    <lineage>
        <taxon>Bacteria</taxon>
        <taxon>Pseudomonadati</taxon>
        <taxon>Bacteroidota</taxon>
        <taxon>Flavobacteriia</taxon>
        <taxon>Flavobacteriales</taxon>
        <taxon>Flavobacteriaceae</taxon>
        <taxon>Flavobacterium</taxon>
    </lineage>
</organism>
<keyword evidence="3 5" id="KW-1133">Transmembrane helix</keyword>
<evidence type="ECO:0000259" key="7">
    <source>
        <dbReference type="Pfam" id="PF25990"/>
    </source>
</evidence>
<feature type="transmembrane region" description="Helical" evidence="5">
    <location>
        <begin position="21"/>
        <end position="42"/>
    </location>
</feature>
<dbReference type="InterPro" id="IPR050739">
    <property type="entry name" value="MFP"/>
</dbReference>
<gene>
    <name evidence="8" type="ORF">ACFO3N_07670</name>
</gene>
<comment type="subcellular location">
    <subcellularLocation>
        <location evidence="1">Membrane</location>
        <topology evidence="1">Single-pass membrane protein</topology>
    </subcellularLocation>
</comment>
<dbReference type="InterPro" id="IPR058625">
    <property type="entry name" value="MdtA-like_BSH"/>
</dbReference>
<dbReference type="SUPFAM" id="SSF111369">
    <property type="entry name" value="HlyD-like secretion proteins"/>
    <property type="match status" value="2"/>
</dbReference>
<evidence type="ECO:0000256" key="4">
    <source>
        <dbReference type="ARBA" id="ARBA00023136"/>
    </source>
</evidence>
<sequence>MSETDTQNGAVQKNEKRRNTILTVLSFVFLIAGGLWILSLFFDFSSYETTNNAQVEAYINNVAARATGHIKEIRFEANQKVQKGDTLVVLDDSEYIIKVKQAEADLAIAEGNLHSLHQNITTSISNQASGKEKLAGDLASLDKAQKDYQRFKNMYADSAVTRNQYDQVISKLKSEEAYVKASKKGLDASSSITKQSSINLEAATATVARKKADLDAAKLQLSYTVIMAPTSGFVGERNLSIGELINANQTIATIVLTEKLWISANFKETQIEKIKQGQEVTITIDALDGKEFKGKVAGFSPATGAKFSMVEPDNSTGNFVKITQRIPVKIEFETPTKELQEVRPGMNVTVDVKK</sequence>
<dbReference type="Proteomes" id="UP001596003">
    <property type="component" value="Unassembled WGS sequence"/>
</dbReference>
<accession>A0ABV8ZAY4</accession>
<reference evidence="9" key="1">
    <citation type="journal article" date="2019" name="Int. J. Syst. Evol. Microbiol.">
        <title>The Global Catalogue of Microorganisms (GCM) 10K type strain sequencing project: providing services to taxonomists for standard genome sequencing and annotation.</title>
        <authorList>
            <consortium name="The Broad Institute Genomics Platform"/>
            <consortium name="The Broad Institute Genome Sequencing Center for Infectious Disease"/>
            <person name="Wu L."/>
            <person name="Ma J."/>
        </authorList>
    </citation>
    <scope>NUCLEOTIDE SEQUENCE [LARGE SCALE GENOMIC DNA]</scope>
    <source>
        <strain evidence="9">NBRC 103627</strain>
    </source>
</reference>
<dbReference type="PANTHER" id="PTHR30386">
    <property type="entry name" value="MEMBRANE FUSION SUBUNIT OF EMRAB-TOLC MULTIDRUG EFFLUX PUMP"/>
    <property type="match status" value="1"/>
</dbReference>
<keyword evidence="2 5" id="KW-0812">Transmembrane</keyword>
<dbReference type="Pfam" id="PF25917">
    <property type="entry name" value="BSH_RND"/>
    <property type="match status" value="1"/>
</dbReference>
<dbReference type="InterPro" id="IPR058636">
    <property type="entry name" value="Beta-barrel_YknX"/>
</dbReference>
<evidence type="ECO:0000256" key="5">
    <source>
        <dbReference type="SAM" id="Phobius"/>
    </source>
</evidence>
<evidence type="ECO:0000256" key="3">
    <source>
        <dbReference type="ARBA" id="ARBA00022989"/>
    </source>
</evidence>
<dbReference type="PANTHER" id="PTHR30386:SF26">
    <property type="entry name" value="TRANSPORT PROTEIN COMB"/>
    <property type="match status" value="1"/>
</dbReference>
<keyword evidence="4 5" id="KW-0472">Membrane</keyword>
<protein>
    <submittedName>
        <fullName evidence="8">HlyD family secretion protein</fullName>
    </submittedName>
</protein>